<dbReference type="AlphaFoldDB" id="A0A2S5CFE7"/>
<reference evidence="1 2" key="1">
    <citation type="submission" date="2017-11" db="EMBL/GenBank/DDBJ databases">
        <title>Draft Genome Sequence of Methylobacter psychrotolerans Sph1T, an Obligate Methanotroph from Low-Temperature Environments.</title>
        <authorList>
            <person name="Oshkin I.Y."/>
            <person name="Miroshnikov K."/>
            <person name="Belova S.E."/>
            <person name="Korzhenkov A."/>
            <person name="Toshchakov S.V."/>
            <person name="Dedysh S.N."/>
        </authorList>
    </citation>
    <scope>NUCLEOTIDE SEQUENCE [LARGE SCALE GENOMIC DNA]</scope>
    <source>
        <strain evidence="1 2">Sph1</strain>
    </source>
</reference>
<protein>
    <submittedName>
        <fullName evidence="1">Uncharacterized protein</fullName>
    </submittedName>
</protein>
<comment type="caution">
    <text evidence="1">The sequence shown here is derived from an EMBL/GenBank/DDBJ whole genome shotgun (WGS) entry which is preliminary data.</text>
</comment>
<gene>
    <name evidence="1" type="ORF">AADEFJLK_04703</name>
</gene>
<sequence>MAFSHCTIACRLLNAGLYTPQSLNLIAPSLVLALPVNAKPPLYMTIQKAPGKH</sequence>
<accession>A0A2S5CFE7</accession>
<evidence type="ECO:0000313" key="1">
    <source>
        <dbReference type="EMBL" id="POZ49530.1"/>
    </source>
</evidence>
<organism evidence="1 2">
    <name type="scientific">Methylovulum psychrotolerans</name>
    <dbReference type="NCBI Taxonomy" id="1704499"/>
    <lineage>
        <taxon>Bacteria</taxon>
        <taxon>Pseudomonadati</taxon>
        <taxon>Pseudomonadota</taxon>
        <taxon>Gammaproteobacteria</taxon>
        <taxon>Methylococcales</taxon>
        <taxon>Methylococcaceae</taxon>
        <taxon>Methylovulum</taxon>
    </lineage>
</organism>
<name>A0A2S5CFE7_9GAMM</name>
<evidence type="ECO:0000313" key="2">
    <source>
        <dbReference type="Proteomes" id="UP000237423"/>
    </source>
</evidence>
<proteinExistence type="predicted"/>
<dbReference type="EMBL" id="PGFZ01000080">
    <property type="protein sequence ID" value="POZ49530.1"/>
    <property type="molecule type" value="Genomic_DNA"/>
</dbReference>
<dbReference type="Proteomes" id="UP000237423">
    <property type="component" value="Unassembled WGS sequence"/>
</dbReference>